<organism evidence="2 3">
    <name type="scientific">Megalops atlanticus</name>
    <name type="common">Tarpon</name>
    <name type="synonym">Clupea gigantea</name>
    <dbReference type="NCBI Taxonomy" id="7932"/>
    <lineage>
        <taxon>Eukaryota</taxon>
        <taxon>Metazoa</taxon>
        <taxon>Chordata</taxon>
        <taxon>Craniata</taxon>
        <taxon>Vertebrata</taxon>
        <taxon>Euteleostomi</taxon>
        <taxon>Actinopterygii</taxon>
        <taxon>Neopterygii</taxon>
        <taxon>Teleostei</taxon>
        <taxon>Elopiformes</taxon>
        <taxon>Megalopidae</taxon>
        <taxon>Megalops</taxon>
    </lineage>
</organism>
<proteinExistence type="predicted"/>
<gene>
    <name evidence="2" type="ORF">MATL_G00122790</name>
</gene>
<accession>A0A9D3Q3F4</accession>
<sequence>MCFVNTMNTSSFYYLLSTFDCHDCLSWICPGTTGWSLTSWLLSFTAKPIDVKYRWFLVVGSIALYNCIYSPLLVCK</sequence>
<keyword evidence="1" id="KW-0812">Transmembrane</keyword>
<dbReference type="AlphaFoldDB" id="A0A9D3Q3F4"/>
<dbReference type="Proteomes" id="UP001046870">
    <property type="component" value="Chromosome 9"/>
</dbReference>
<keyword evidence="1" id="KW-1133">Transmembrane helix</keyword>
<dbReference type="EMBL" id="JAFDVH010000009">
    <property type="protein sequence ID" value="KAG7471295.1"/>
    <property type="molecule type" value="Genomic_DNA"/>
</dbReference>
<evidence type="ECO:0000256" key="1">
    <source>
        <dbReference type="SAM" id="Phobius"/>
    </source>
</evidence>
<feature type="transmembrane region" description="Helical" evidence="1">
    <location>
        <begin position="53"/>
        <end position="74"/>
    </location>
</feature>
<comment type="caution">
    <text evidence="2">The sequence shown here is derived from an EMBL/GenBank/DDBJ whole genome shotgun (WGS) entry which is preliminary data.</text>
</comment>
<keyword evidence="3" id="KW-1185">Reference proteome</keyword>
<evidence type="ECO:0000313" key="3">
    <source>
        <dbReference type="Proteomes" id="UP001046870"/>
    </source>
</evidence>
<evidence type="ECO:0000313" key="2">
    <source>
        <dbReference type="EMBL" id="KAG7471295.1"/>
    </source>
</evidence>
<protein>
    <submittedName>
        <fullName evidence="2">Uncharacterized protein</fullName>
    </submittedName>
</protein>
<reference evidence="2" key="1">
    <citation type="submission" date="2021-01" db="EMBL/GenBank/DDBJ databases">
        <authorList>
            <person name="Zahm M."/>
            <person name="Roques C."/>
            <person name="Cabau C."/>
            <person name="Klopp C."/>
            <person name="Donnadieu C."/>
            <person name="Jouanno E."/>
            <person name="Lampietro C."/>
            <person name="Louis A."/>
            <person name="Herpin A."/>
            <person name="Echchiki A."/>
            <person name="Berthelot C."/>
            <person name="Parey E."/>
            <person name="Roest-Crollius H."/>
            <person name="Braasch I."/>
            <person name="Postlethwait J."/>
            <person name="Bobe J."/>
            <person name="Montfort J."/>
            <person name="Bouchez O."/>
            <person name="Begum T."/>
            <person name="Mejri S."/>
            <person name="Adams A."/>
            <person name="Chen W.-J."/>
            <person name="Guiguen Y."/>
        </authorList>
    </citation>
    <scope>NUCLEOTIDE SEQUENCE</scope>
    <source>
        <strain evidence="2">YG-15Mar2019-1</strain>
        <tissue evidence="2">Brain</tissue>
    </source>
</reference>
<name>A0A9D3Q3F4_MEGAT</name>
<keyword evidence="1" id="KW-0472">Membrane</keyword>